<organism evidence="2 3">
    <name type="scientific">Sphagnum jensenii</name>
    <dbReference type="NCBI Taxonomy" id="128206"/>
    <lineage>
        <taxon>Eukaryota</taxon>
        <taxon>Viridiplantae</taxon>
        <taxon>Streptophyta</taxon>
        <taxon>Embryophyta</taxon>
        <taxon>Bryophyta</taxon>
        <taxon>Sphagnophytina</taxon>
        <taxon>Sphagnopsida</taxon>
        <taxon>Sphagnales</taxon>
        <taxon>Sphagnaceae</taxon>
        <taxon>Sphagnum</taxon>
    </lineage>
</organism>
<protein>
    <recommendedName>
        <fullName evidence="1">Nucleoside phosphorylase domain-containing protein</fullName>
    </recommendedName>
</protein>
<reference evidence="2" key="1">
    <citation type="submission" date="2024-03" db="EMBL/GenBank/DDBJ databases">
        <authorList>
            <consortium name="ELIXIR-Norway"/>
            <consortium name="Elixir Norway"/>
        </authorList>
    </citation>
    <scope>NUCLEOTIDE SEQUENCE</scope>
</reference>
<dbReference type="CDD" id="cd09008">
    <property type="entry name" value="MTAN"/>
    <property type="match status" value="1"/>
</dbReference>
<evidence type="ECO:0000259" key="1">
    <source>
        <dbReference type="Pfam" id="PF01048"/>
    </source>
</evidence>
<accession>A0ABP1BQE6</accession>
<dbReference type="Gene3D" id="3.40.50.1580">
    <property type="entry name" value="Nucleoside phosphorylase domain"/>
    <property type="match status" value="1"/>
</dbReference>
<feature type="domain" description="Nucleoside phosphorylase" evidence="1">
    <location>
        <begin position="42"/>
        <end position="335"/>
    </location>
</feature>
<dbReference type="Proteomes" id="UP001497522">
    <property type="component" value="Chromosome 6"/>
</dbReference>
<evidence type="ECO:0000313" key="2">
    <source>
        <dbReference type="EMBL" id="CAK9877751.1"/>
    </source>
</evidence>
<proteinExistence type="predicted"/>
<dbReference type="SUPFAM" id="SSF53167">
    <property type="entry name" value="Purine and uridine phosphorylases"/>
    <property type="match status" value="1"/>
</dbReference>
<dbReference type="EMBL" id="OZ023707">
    <property type="protein sequence ID" value="CAK9877751.1"/>
    <property type="molecule type" value="Genomic_DNA"/>
</dbReference>
<evidence type="ECO:0000313" key="3">
    <source>
        <dbReference type="Proteomes" id="UP001497522"/>
    </source>
</evidence>
<sequence>MFEIIYIILFIYLFIFFFTQALPSNKTAFTLSKRLNREGPYLGLVVPNPYEIAPLLSDTVFKPHPFIPYLDLAGRRFHFGTIEGTKVIAVMCGLAMLNSGITTQQLLDFFYVTRVIVFGIAGNANPNLSVGDTTVAKYWAHTGLWNWQRYGEGPNDPLSSESDGSYTRKYGYLDIAEYNVPQTGSNLLNNIWYQPEEVYPVTGVPEVRQHAFFIPVDEKLFETATKLEGLELISCADATTCLNPKPKVVTGVNGASANIFLDNLAYREFLYSHFNVSLVDMETAAAALVCYEADIPFIAFRSLSDLAGGGTGPNQISIFGDLAAVNAALFVTSFFKLLELHS</sequence>
<dbReference type="PANTHER" id="PTHR21234">
    <property type="entry name" value="PURINE NUCLEOSIDE PHOSPHORYLASE"/>
    <property type="match status" value="1"/>
</dbReference>
<gene>
    <name evidence="2" type="ORF">CSSPJE1EN2_LOCUS19576</name>
</gene>
<name>A0ABP1BQE6_9BRYO</name>
<keyword evidence="3" id="KW-1185">Reference proteome</keyword>
<dbReference type="InterPro" id="IPR035994">
    <property type="entry name" value="Nucleoside_phosphorylase_sf"/>
</dbReference>
<dbReference type="PANTHER" id="PTHR21234:SF42">
    <property type="entry name" value="PHOSPHORYLASE SUPERFAMILY PROTEIN"/>
    <property type="match status" value="1"/>
</dbReference>
<dbReference type="Pfam" id="PF01048">
    <property type="entry name" value="PNP_UDP_1"/>
    <property type="match status" value="1"/>
</dbReference>
<dbReference type="InterPro" id="IPR000845">
    <property type="entry name" value="Nucleoside_phosphorylase_d"/>
</dbReference>